<dbReference type="InterPro" id="IPR051317">
    <property type="entry name" value="Gfo/Idh/MocA_oxidoreduct"/>
</dbReference>
<dbReference type="AlphaFoldDB" id="A0A1G7I8Z0"/>
<dbReference type="PANTHER" id="PTHR43708">
    <property type="entry name" value="CONSERVED EXPRESSED OXIDOREDUCTASE (EUROFUNG)"/>
    <property type="match status" value="1"/>
</dbReference>
<protein>
    <submittedName>
        <fullName evidence="3">Virulence factor</fullName>
    </submittedName>
</protein>
<evidence type="ECO:0000259" key="2">
    <source>
        <dbReference type="Pfam" id="PF21378"/>
    </source>
</evidence>
<dbReference type="InterPro" id="IPR048477">
    <property type="entry name" value="YceM-like_C"/>
</dbReference>
<dbReference type="EMBL" id="FNBS01000003">
    <property type="protein sequence ID" value="SDF09053.1"/>
    <property type="molecule type" value="Genomic_DNA"/>
</dbReference>
<feature type="domain" description="YceM-like C-terminal" evidence="2">
    <location>
        <begin position="128"/>
        <end position="244"/>
    </location>
</feature>
<proteinExistence type="predicted"/>
<name>A0A1G7I8Z0_THETY</name>
<dbReference type="RefSeq" id="WP_074591973.1">
    <property type="nucleotide sequence ID" value="NZ_FNBS01000003.1"/>
</dbReference>
<dbReference type="Gene3D" id="3.30.360.10">
    <property type="entry name" value="Dihydrodipicolinate Reductase, domain 2"/>
    <property type="match status" value="1"/>
</dbReference>
<dbReference type="SUPFAM" id="SSF51735">
    <property type="entry name" value="NAD(P)-binding Rossmann-fold domains"/>
    <property type="match status" value="1"/>
</dbReference>
<gene>
    <name evidence="3" type="ORF">SAMN04244560_00232</name>
</gene>
<accession>A0A1G7I8Z0</accession>
<evidence type="ECO:0000313" key="3">
    <source>
        <dbReference type="EMBL" id="SDF09053.1"/>
    </source>
</evidence>
<dbReference type="InterPro" id="IPR036291">
    <property type="entry name" value="NAD(P)-bd_dom_sf"/>
</dbReference>
<dbReference type="GO" id="GO:0000166">
    <property type="term" value="F:nucleotide binding"/>
    <property type="evidence" value="ECO:0007669"/>
    <property type="project" value="InterPro"/>
</dbReference>
<dbReference type="Pfam" id="PF01408">
    <property type="entry name" value="GFO_IDH_MocA"/>
    <property type="match status" value="1"/>
</dbReference>
<reference evidence="3 4" key="1">
    <citation type="submission" date="2016-10" db="EMBL/GenBank/DDBJ databases">
        <authorList>
            <person name="de Groot N.N."/>
        </authorList>
    </citation>
    <scope>NUCLEOTIDE SEQUENCE [LARGE SCALE GENOMIC DNA]</scope>
    <source>
        <strain evidence="3 4">DSM 569</strain>
    </source>
</reference>
<dbReference type="Pfam" id="PF21378">
    <property type="entry name" value="YceM-like_C"/>
    <property type="match status" value="1"/>
</dbReference>
<dbReference type="Proteomes" id="UP000183404">
    <property type="component" value="Unassembled WGS sequence"/>
</dbReference>
<feature type="domain" description="Gfo/Idh/MocA-like oxidoreductase N-terminal" evidence="1">
    <location>
        <begin position="5"/>
        <end position="122"/>
    </location>
</feature>
<evidence type="ECO:0000259" key="1">
    <source>
        <dbReference type="Pfam" id="PF01408"/>
    </source>
</evidence>
<dbReference type="Gene3D" id="3.40.50.720">
    <property type="entry name" value="NAD(P)-binding Rossmann-like Domain"/>
    <property type="match status" value="1"/>
</dbReference>
<dbReference type="PANTHER" id="PTHR43708:SF4">
    <property type="entry name" value="OXIDOREDUCTASE YCEM-RELATED"/>
    <property type="match status" value="1"/>
</dbReference>
<sequence length="305" mass="34957">MGKLKAIIIGPGNIFNKAYLPFIFNLDELNISGIVGRNKEKLQKYKERYGYDVYTEIDVVIKQKPDCAFVHATTDSHYEIVKELLKSGIHVYVDKPITEEIDKTKELIDLAMDKSLILKVGFNRRYAPMYQKALALFEGLKPELCIMVKNRNNDIKNSVKFTLYDDFIHVIDTLCYIVKDVDDIDVNILKEGDSLKSIEVVLKSNSSTAIGVMHRNGGKDYERLEIHGHGKSAVVEDMESIRIMENGKIYVHNFESWDTISYRRGFETAVKSFLKDVLEGNYANDELKCTLKSQEIIEEILKKTV</sequence>
<evidence type="ECO:0000313" key="4">
    <source>
        <dbReference type="Proteomes" id="UP000183404"/>
    </source>
</evidence>
<organism evidence="3 4">
    <name type="scientific">Thermoanaerobacter thermohydrosulfuricus</name>
    <name type="common">Clostridium thermohydrosulfuricum</name>
    <dbReference type="NCBI Taxonomy" id="1516"/>
    <lineage>
        <taxon>Bacteria</taxon>
        <taxon>Bacillati</taxon>
        <taxon>Bacillota</taxon>
        <taxon>Clostridia</taxon>
        <taxon>Thermoanaerobacterales</taxon>
        <taxon>Thermoanaerobacteraceae</taxon>
        <taxon>Thermoanaerobacter</taxon>
    </lineage>
</organism>
<dbReference type="SUPFAM" id="SSF55347">
    <property type="entry name" value="Glyceraldehyde-3-phosphate dehydrogenase-like, C-terminal domain"/>
    <property type="match status" value="1"/>
</dbReference>
<dbReference type="InterPro" id="IPR000683">
    <property type="entry name" value="Gfo/Idh/MocA-like_OxRdtase_N"/>
</dbReference>